<sequence>MHVLTDGFGGLLRLMVRLSFLVAGAVFFMSLLVAGVVVAGAYTLWSLLRGRRPTLQDILRFQRNRAGWSAGFGARPGQGRSQRPTSGDDVVEVQAREVTRVVR</sequence>
<dbReference type="RefSeq" id="WP_179634203.1">
    <property type="nucleotide sequence ID" value="NZ_JACCFH010000001.1"/>
</dbReference>
<dbReference type="AlphaFoldDB" id="A0A7Y9QZE2"/>
<keyword evidence="2" id="KW-0472">Membrane</keyword>
<evidence type="ECO:0000256" key="2">
    <source>
        <dbReference type="SAM" id="Phobius"/>
    </source>
</evidence>
<name>A0A7Y9QZE2_9BURK</name>
<proteinExistence type="predicted"/>
<keyword evidence="4" id="KW-1185">Reference proteome</keyword>
<feature type="region of interest" description="Disordered" evidence="1">
    <location>
        <begin position="70"/>
        <end position="90"/>
    </location>
</feature>
<feature type="transmembrane region" description="Helical" evidence="2">
    <location>
        <begin position="20"/>
        <end position="45"/>
    </location>
</feature>
<dbReference type="Proteomes" id="UP000518288">
    <property type="component" value="Unassembled WGS sequence"/>
</dbReference>
<comment type="caution">
    <text evidence="3">The sequence shown here is derived from an EMBL/GenBank/DDBJ whole genome shotgun (WGS) entry which is preliminary data.</text>
</comment>
<protein>
    <submittedName>
        <fullName evidence="3">Uncharacterized protein</fullName>
    </submittedName>
</protein>
<gene>
    <name evidence="3" type="ORF">BDD16_002425</name>
</gene>
<evidence type="ECO:0000313" key="3">
    <source>
        <dbReference type="EMBL" id="NYG33439.1"/>
    </source>
</evidence>
<keyword evidence="2" id="KW-1133">Transmembrane helix</keyword>
<dbReference type="EMBL" id="JACCFH010000001">
    <property type="protein sequence ID" value="NYG33439.1"/>
    <property type="molecule type" value="Genomic_DNA"/>
</dbReference>
<organism evidence="3 4">
    <name type="scientific">Sphaerotilus montanus</name>
    <dbReference type="NCBI Taxonomy" id="522889"/>
    <lineage>
        <taxon>Bacteria</taxon>
        <taxon>Pseudomonadati</taxon>
        <taxon>Pseudomonadota</taxon>
        <taxon>Betaproteobacteria</taxon>
        <taxon>Burkholderiales</taxon>
        <taxon>Sphaerotilaceae</taxon>
        <taxon>Sphaerotilus</taxon>
    </lineage>
</organism>
<evidence type="ECO:0000256" key="1">
    <source>
        <dbReference type="SAM" id="MobiDB-lite"/>
    </source>
</evidence>
<keyword evidence="2" id="KW-0812">Transmembrane</keyword>
<evidence type="ECO:0000313" key="4">
    <source>
        <dbReference type="Proteomes" id="UP000518288"/>
    </source>
</evidence>
<reference evidence="3 4" key="1">
    <citation type="submission" date="2020-07" db="EMBL/GenBank/DDBJ databases">
        <title>Genomic Encyclopedia of Archaeal and Bacterial Type Strains, Phase II (KMG-II): from individual species to whole genera.</title>
        <authorList>
            <person name="Goeker M."/>
        </authorList>
    </citation>
    <scope>NUCLEOTIDE SEQUENCE [LARGE SCALE GENOMIC DNA]</scope>
    <source>
        <strain evidence="3 4">DSM 21226</strain>
    </source>
</reference>
<accession>A0A7Y9QZE2</accession>